<reference evidence="1" key="1">
    <citation type="submission" date="2020-08" db="EMBL/GenBank/DDBJ databases">
        <title>Genome sequencing and assembly of the red palm weevil Rhynchophorus ferrugineus.</title>
        <authorList>
            <person name="Dias G.B."/>
            <person name="Bergman C.M."/>
            <person name="Manee M."/>
        </authorList>
    </citation>
    <scope>NUCLEOTIDE SEQUENCE</scope>
    <source>
        <strain evidence="1">AA-2017</strain>
        <tissue evidence="1">Whole larva</tissue>
    </source>
</reference>
<protein>
    <submittedName>
        <fullName evidence="1">Uncharacterized protein</fullName>
    </submittedName>
</protein>
<dbReference type="Proteomes" id="UP000625711">
    <property type="component" value="Unassembled WGS sequence"/>
</dbReference>
<comment type="caution">
    <text evidence="1">The sequence shown here is derived from an EMBL/GenBank/DDBJ whole genome shotgun (WGS) entry which is preliminary data.</text>
</comment>
<accession>A0A834IEI1</accession>
<gene>
    <name evidence="1" type="ORF">GWI33_007208</name>
</gene>
<proteinExistence type="predicted"/>
<sequence>MSAFSTKKSTLHFKSNTREAKGNNICMCNANTLLMDADFQAQTEELQEKAQQRKVVTWRQDHSHQALEKPREEFGTDEEELARETEWIRLGCRRITNSFPYPYPYF</sequence>
<dbReference type="OrthoDB" id="10035396at2759"/>
<name>A0A834IEI1_RHYFE</name>
<evidence type="ECO:0000313" key="1">
    <source>
        <dbReference type="EMBL" id="KAF7277461.1"/>
    </source>
</evidence>
<dbReference type="EMBL" id="JAACXV010001838">
    <property type="protein sequence ID" value="KAF7277461.1"/>
    <property type="molecule type" value="Genomic_DNA"/>
</dbReference>
<organism evidence="1 2">
    <name type="scientific">Rhynchophorus ferrugineus</name>
    <name type="common">Red palm weevil</name>
    <name type="synonym">Curculio ferrugineus</name>
    <dbReference type="NCBI Taxonomy" id="354439"/>
    <lineage>
        <taxon>Eukaryota</taxon>
        <taxon>Metazoa</taxon>
        <taxon>Ecdysozoa</taxon>
        <taxon>Arthropoda</taxon>
        <taxon>Hexapoda</taxon>
        <taxon>Insecta</taxon>
        <taxon>Pterygota</taxon>
        <taxon>Neoptera</taxon>
        <taxon>Endopterygota</taxon>
        <taxon>Coleoptera</taxon>
        <taxon>Polyphaga</taxon>
        <taxon>Cucujiformia</taxon>
        <taxon>Curculionidae</taxon>
        <taxon>Dryophthorinae</taxon>
        <taxon>Rhynchophorus</taxon>
    </lineage>
</organism>
<keyword evidence="2" id="KW-1185">Reference proteome</keyword>
<dbReference type="AlphaFoldDB" id="A0A834IEI1"/>
<evidence type="ECO:0000313" key="2">
    <source>
        <dbReference type="Proteomes" id="UP000625711"/>
    </source>
</evidence>